<feature type="active site" description="Nucleophile" evidence="9">
    <location>
        <position position="246"/>
    </location>
</feature>
<keyword evidence="7 9" id="KW-0573">Peptidoglycan synthesis</keyword>
<dbReference type="Proteomes" id="UP000092695">
    <property type="component" value="Chromosome"/>
</dbReference>
<protein>
    <recommendedName>
        <fullName evidence="10">L,D-TPase catalytic domain-containing protein</fullName>
    </recommendedName>
</protein>
<comment type="similarity">
    <text evidence="2">Belongs to the YkuD family.</text>
</comment>
<dbReference type="PANTHER" id="PTHR30582:SF24">
    <property type="entry name" value="L,D-TRANSPEPTIDASE ERFK_SRFK-RELATED"/>
    <property type="match status" value="1"/>
</dbReference>
<reference evidence="11 12" key="1">
    <citation type="submission" date="2016-06" db="EMBL/GenBank/DDBJ databases">
        <title>Complete genome sequence of a deep-branching marine Gamma Proteobacterium Woeseia oceani type strain XK5.</title>
        <authorList>
            <person name="Mu D."/>
            <person name="Du Z."/>
        </authorList>
    </citation>
    <scope>NUCLEOTIDE SEQUENCE [LARGE SCALE GENOMIC DNA]</scope>
    <source>
        <strain evidence="11 12">XK5</strain>
    </source>
</reference>
<evidence type="ECO:0000256" key="7">
    <source>
        <dbReference type="ARBA" id="ARBA00022984"/>
    </source>
</evidence>
<proteinExistence type="inferred from homology"/>
<evidence type="ECO:0000256" key="1">
    <source>
        <dbReference type="ARBA" id="ARBA00004752"/>
    </source>
</evidence>
<dbReference type="EMBL" id="CP016268">
    <property type="protein sequence ID" value="ANO52336.1"/>
    <property type="molecule type" value="Genomic_DNA"/>
</dbReference>
<evidence type="ECO:0000256" key="6">
    <source>
        <dbReference type="ARBA" id="ARBA00022960"/>
    </source>
</evidence>
<name>A0A193LIN5_9GAMM</name>
<dbReference type="CDD" id="cd16913">
    <property type="entry name" value="YkuD_like"/>
    <property type="match status" value="1"/>
</dbReference>
<gene>
    <name evidence="11" type="ORF">BA177_15100</name>
</gene>
<keyword evidence="12" id="KW-1185">Reference proteome</keyword>
<dbReference type="GO" id="GO:0018104">
    <property type="term" value="P:peptidoglycan-protein cross-linking"/>
    <property type="evidence" value="ECO:0007669"/>
    <property type="project" value="TreeGrafter"/>
</dbReference>
<feature type="active site" description="Proton donor/acceptor" evidence="9">
    <location>
        <position position="230"/>
    </location>
</feature>
<evidence type="ECO:0000313" key="12">
    <source>
        <dbReference type="Proteomes" id="UP000092695"/>
    </source>
</evidence>
<evidence type="ECO:0000256" key="9">
    <source>
        <dbReference type="PROSITE-ProRule" id="PRU01373"/>
    </source>
</evidence>
<evidence type="ECO:0000256" key="4">
    <source>
        <dbReference type="ARBA" id="ARBA00022679"/>
    </source>
</evidence>
<dbReference type="CDD" id="cd00118">
    <property type="entry name" value="LysM"/>
    <property type="match status" value="1"/>
</dbReference>
<keyword evidence="8 9" id="KW-0961">Cell wall biogenesis/degradation</keyword>
<dbReference type="GO" id="GO:0016757">
    <property type="term" value="F:glycosyltransferase activity"/>
    <property type="evidence" value="ECO:0007669"/>
    <property type="project" value="UniProtKB-KW"/>
</dbReference>
<sequence>MPMSLSRLRITGLVFLLPLAACSTFEGFLDKGSRTESAPLREAIFNDAELPLADPISRNYFQLVDKNQSVIGELQVVRINEGDTFSDLAREYGLGYDEIVTANPTVDPWIPPVGTPVLLPTQYVLPDTPRRGVVLNIATKRLFYFPEAAEGEPQTVMTYPIGIGRVGWETPTGATTVTAKARDPHWYVPASVRKEHAENGDPLPSIVPPGPDNPLGRHVLKLGLPGYLIHGTNQPYGVGMRVSHGCVRMYPENIETLYELVGLGLQVTIVNQPYLLGKRDGEWYFESHPPLEEDELPADERIAGLLKAAAADDETLLVDPELSAHMQAAASEARGVPVQLSRGDLDEIFERAVLVHNTVELDPDVPTLSEVREMIDQLPDAEPVIIEAVN</sequence>
<keyword evidence="6 9" id="KW-0133">Cell shape</keyword>
<evidence type="ECO:0000256" key="2">
    <source>
        <dbReference type="ARBA" id="ARBA00005992"/>
    </source>
</evidence>
<dbReference type="Gene3D" id="2.40.440.10">
    <property type="entry name" value="L,D-transpeptidase catalytic domain-like"/>
    <property type="match status" value="1"/>
</dbReference>
<comment type="pathway">
    <text evidence="1 9">Cell wall biogenesis; peptidoglycan biosynthesis.</text>
</comment>
<dbReference type="InterPro" id="IPR050979">
    <property type="entry name" value="LD-transpeptidase"/>
</dbReference>
<dbReference type="PANTHER" id="PTHR30582">
    <property type="entry name" value="L,D-TRANSPEPTIDASE"/>
    <property type="match status" value="1"/>
</dbReference>
<evidence type="ECO:0000256" key="5">
    <source>
        <dbReference type="ARBA" id="ARBA00022801"/>
    </source>
</evidence>
<dbReference type="OrthoDB" id="9787225at2"/>
<evidence type="ECO:0000256" key="8">
    <source>
        <dbReference type="ARBA" id="ARBA00023316"/>
    </source>
</evidence>
<dbReference type="GO" id="GO:0008360">
    <property type="term" value="P:regulation of cell shape"/>
    <property type="evidence" value="ECO:0007669"/>
    <property type="project" value="UniProtKB-UniRule"/>
</dbReference>
<dbReference type="PROSITE" id="PS52029">
    <property type="entry name" value="LD_TPASE"/>
    <property type="match status" value="1"/>
</dbReference>
<keyword evidence="4" id="KW-0808">Transferase</keyword>
<organism evidence="11 12">
    <name type="scientific">Woeseia oceani</name>
    <dbReference type="NCBI Taxonomy" id="1548547"/>
    <lineage>
        <taxon>Bacteria</taxon>
        <taxon>Pseudomonadati</taxon>
        <taxon>Pseudomonadota</taxon>
        <taxon>Gammaproteobacteria</taxon>
        <taxon>Woeseiales</taxon>
        <taxon>Woeseiaceae</taxon>
        <taxon>Woeseia</taxon>
    </lineage>
</organism>
<dbReference type="GO" id="GO:0071555">
    <property type="term" value="P:cell wall organization"/>
    <property type="evidence" value="ECO:0007669"/>
    <property type="project" value="UniProtKB-UniRule"/>
</dbReference>
<feature type="domain" description="L,D-TPase catalytic" evidence="10">
    <location>
        <begin position="131"/>
        <end position="270"/>
    </location>
</feature>
<keyword evidence="3" id="KW-0328">Glycosyltransferase</keyword>
<evidence type="ECO:0000259" key="10">
    <source>
        <dbReference type="PROSITE" id="PS52029"/>
    </source>
</evidence>
<dbReference type="InterPro" id="IPR018392">
    <property type="entry name" value="LysM"/>
</dbReference>
<accession>A0A193LIN5</accession>
<dbReference type="GO" id="GO:0071972">
    <property type="term" value="F:peptidoglycan L,D-transpeptidase activity"/>
    <property type="evidence" value="ECO:0007669"/>
    <property type="project" value="TreeGrafter"/>
</dbReference>
<evidence type="ECO:0000313" key="11">
    <source>
        <dbReference type="EMBL" id="ANO52336.1"/>
    </source>
</evidence>
<dbReference type="InterPro" id="IPR005490">
    <property type="entry name" value="LD_TPept_cat_dom"/>
</dbReference>
<dbReference type="InterPro" id="IPR038063">
    <property type="entry name" value="Transpep_catalytic_dom"/>
</dbReference>
<dbReference type="KEGG" id="woc:BA177_15100"/>
<dbReference type="SUPFAM" id="SSF141523">
    <property type="entry name" value="L,D-transpeptidase catalytic domain-like"/>
    <property type="match status" value="1"/>
</dbReference>
<dbReference type="Pfam" id="PF03734">
    <property type="entry name" value="YkuD"/>
    <property type="match status" value="1"/>
</dbReference>
<dbReference type="GO" id="GO:0005576">
    <property type="term" value="C:extracellular region"/>
    <property type="evidence" value="ECO:0007669"/>
    <property type="project" value="TreeGrafter"/>
</dbReference>
<dbReference type="STRING" id="1548547.BA177_15100"/>
<dbReference type="AlphaFoldDB" id="A0A193LIN5"/>
<dbReference type="UniPathway" id="UPA00219"/>
<keyword evidence="5" id="KW-0378">Hydrolase</keyword>
<evidence type="ECO:0000256" key="3">
    <source>
        <dbReference type="ARBA" id="ARBA00022676"/>
    </source>
</evidence>